<dbReference type="Proteomes" id="UP000612893">
    <property type="component" value="Unassembled WGS sequence"/>
</dbReference>
<gene>
    <name evidence="2" type="ORF">JF922_11840</name>
</gene>
<proteinExistence type="predicted"/>
<comment type="caution">
    <text evidence="2">The sequence shown here is derived from an EMBL/GenBank/DDBJ whole genome shotgun (WGS) entry which is preliminary data.</text>
</comment>
<dbReference type="EMBL" id="JAEKNR010000125">
    <property type="protein sequence ID" value="MBJ7598760.1"/>
    <property type="molecule type" value="Genomic_DNA"/>
</dbReference>
<keyword evidence="3" id="KW-1185">Reference proteome</keyword>
<dbReference type="RefSeq" id="WP_338201966.1">
    <property type="nucleotide sequence ID" value="NZ_JAEKNR010000125.1"/>
</dbReference>
<protein>
    <submittedName>
        <fullName evidence="2">Uncharacterized protein</fullName>
    </submittedName>
</protein>
<sequence>MDLDVVSARGRRAIGLMVLAAAAVGLSGATFLHGGAKTSPSAVPPSRIAPSNPAALETRNSGTVAARSQPVTLPQAEAEARQAGTPLLKPGWLPFRSSPGNRPRQLRELRDPAGQLLSIVTVYYGSKGQTIAVTQQFQAGPLNQADLRGTVGTSPAPWSGSGGGLSLAWKTSGGRYVIVDSNGVTQEELQRVAASLA</sequence>
<evidence type="ECO:0000313" key="2">
    <source>
        <dbReference type="EMBL" id="MBJ7598760.1"/>
    </source>
</evidence>
<dbReference type="AlphaFoldDB" id="A0A934N358"/>
<accession>A0A934N358</accession>
<keyword evidence="1" id="KW-0472">Membrane</keyword>
<feature type="transmembrane region" description="Helical" evidence="1">
    <location>
        <begin position="12"/>
        <end position="32"/>
    </location>
</feature>
<evidence type="ECO:0000256" key="1">
    <source>
        <dbReference type="SAM" id="Phobius"/>
    </source>
</evidence>
<keyword evidence="1" id="KW-0812">Transmembrane</keyword>
<name>A0A934N358_9BACT</name>
<keyword evidence="1" id="KW-1133">Transmembrane helix</keyword>
<organism evidence="2 3">
    <name type="scientific">Candidatus Nephthysia bennettiae</name>
    <dbReference type="NCBI Taxonomy" id="3127016"/>
    <lineage>
        <taxon>Bacteria</taxon>
        <taxon>Bacillati</taxon>
        <taxon>Candidatus Dormiibacterota</taxon>
        <taxon>Candidatus Dormibacteria</taxon>
        <taxon>Candidatus Dormibacterales</taxon>
        <taxon>Candidatus Dormibacteraceae</taxon>
        <taxon>Candidatus Nephthysia</taxon>
    </lineage>
</organism>
<reference evidence="2" key="1">
    <citation type="submission" date="2020-10" db="EMBL/GenBank/DDBJ databases">
        <title>Ca. Dormibacterota MAGs.</title>
        <authorList>
            <person name="Montgomery K."/>
        </authorList>
    </citation>
    <scope>NUCLEOTIDE SEQUENCE [LARGE SCALE GENOMIC DNA]</scope>
    <source>
        <strain evidence="2">SC8812_S17_10</strain>
    </source>
</reference>
<evidence type="ECO:0000313" key="3">
    <source>
        <dbReference type="Proteomes" id="UP000612893"/>
    </source>
</evidence>